<reference evidence="1" key="1">
    <citation type="journal article" date="2015" name="Nature">
        <title>Complex archaea that bridge the gap between prokaryotes and eukaryotes.</title>
        <authorList>
            <person name="Spang A."/>
            <person name="Saw J.H."/>
            <person name="Jorgensen S.L."/>
            <person name="Zaremba-Niedzwiedzka K."/>
            <person name="Martijn J."/>
            <person name="Lind A.E."/>
            <person name="van Eijk R."/>
            <person name="Schleper C."/>
            <person name="Guy L."/>
            <person name="Ettema T.J."/>
        </authorList>
    </citation>
    <scope>NUCLEOTIDE SEQUENCE</scope>
</reference>
<organism evidence="1">
    <name type="scientific">marine sediment metagenome</name>
    <dbReference type="NCBI Taxonomy" id="412755"/>
    <lineage>
        <taxon>unclassified sequences</taxon>
        <taxon>metagenomes</taxon>
        <taxon>ecological metagenomes</taxon>
    </lineage>
</organism>
<proteinExistence type="predicted"/>
<comment type="caution">
    <text evidence="1">The sequence shown here is derived from an EMBL/GenBank/DDBJ whole genome shotgun (WGS) entry which is preliminary data.</text>
</comment>
<sequence>MTSKDNPLPDLFIRPDFDNARAEVTFSSPRGLTNGTWQIAAGRKTIAGGRLSPRKSKVSFTARMAGFTPWAVDEPFLYRLVLTFTISGRERRVVQNFGMRKFHVQGNRIHLNNRPFYVRGVIRGREAHDHANLLGLGEQEYYAKFIRAAKKLGFNFIRFHSCVPPDAYFDAADRLGMLTHVEVRKYYGKYQKERDLMDHDPVLVRKADWVEAILHIRNRASLMVYCLGNEINAPGRNPQVALRASELRRLDPTRLFIDTCARGEFDRTGIDLDVQHMGYFAPFGRRYDMYDTTANWAIFGSVDGKKMVSGAAGAVTRREVPVNFPVLAHEVGHYVAYRDLDALKRKFARSGADEPWWIDELIKLRKHKGLAADYARLMAASVRYQTLWYKQVFESIRKSPVLGGFHFLQLADTERYENANGLLDCFDDLKAGVDPAEYRKFNADAVLVADLPRRTFFEGEELSIPLWLSNCSDGLTGEGTLSWKVEGVEGEAVGLSGRLPRVDMPPGLSRVATIELRWPAADKPAALRLSVRLKPKVGRAVVNDWSLWLYPDRP</sequence>
<dbReference type="PANTHER" id="PTHR42732">
    <property type="entry name" value="BETA-GALACTOSIDASE"/>
    <property type="match status" value="1"/>
</dbReference>
<evidence type="ECO:0000313" key="1">
    <source>
        <dbReference type="EMBL" id="KKL47098.1"/>
    </source>
</evidence>
<gene>
    <name evidence="1" type="ORF">LCGC14_2338940</name>
</gene>
<dbReference type="EMBL" id="LAZR01033792">
    <property type="protein sequence ID" value="KKL47098.1"/>
    <property type="molecule type" value="Genomic_DNA"/>
</dbReference>
<name>A0A0F9CCG5_9ZZZZ</name>
<dbReference type="InterPro" id="IPR017853">
    <property type="entry name" value="GH"/>
</dbReference>
<dbReference type="Gene3D" id="3.20.20.80">
    <property type="entry name" value="Glycosidases"/>
    <property type="match status" value="1"/>
</dbReference>
<dbReference type="SUPFAM" id="SSF49303">
    <property type="entry name" value="beta-Galactosidase/glucuronidase domain"/>
    <property type="match status" value="1"/>
</dbReference>
<dbReference type="InterPro" id="IPR051913">
    <property type="entry name" value="GH2_Domain-Containing"/>
</dbReference>
<dbReference type="InterPro" id="IPR036156">
    <property type="entry name" value="Beta-gal/glucu_dom_sf"/>
</dbReference>
<dbReference type="SUPFAM" id="SSF51445">
    <property type="entry name" value="(Trans)glycosidases"/>
    <property type="match status" value="1"/>
</dbReference>
<dbReference type="PANTHER" id="PTHR42732:SF1">
    <property type="entry name" value="BETA-MANNOSIDASE"/>
    <property type="match status" value="1"/>
</dbReference>
<protein>
    <recommendedName>
        <fullName evidence="2">Glycoside hydrolase family 2 catalytic domain-containing protein</fullName>
    </recommendedName>
</protein>
<accession>A0A0F9CCG5</accession>
<evidence type="ECO:0008006" key="2">
    <source>
        <dbReference type="Google" id="ProtNLM"/>
    </source>
</evidence>
<feature type="non-terminal residue" evidence="1">
    <location>
        <position position="554"/>
    </location>
</feature>
<dbReference type="AlphaFoldDB" id="A0A0F9CCG5"/>